<name>A0A8J7L4H5_9CYAN</name>
<dbReference type="AlphaFoldDB" id="A0A8J7L4H5"/>
<proteinExistence type="predicted"/>
<keyword evidence="1" id="KW-0472">Membrane</keyword>
<accession>A0A8J7L4H5</accession>
<feature type="transmembrane region" description="Helical" evidence="1">
    <location>
        <begin position="20"/>
        <end position="38"/>
    </location>
</feature>
<feature type="transmembrane region" description="Helical" evidence="1">
    <location>
        <begin position="103"/>
        <end position="123"/>
    </location>
</feature>
<protein>
    <submittedName>
        <fullName evidence="2">Uncharacterized protein</fullName>
    </submittedName>
</protein>
<keyword evidence="1" id="KW-0812">Transmembrane</keyword>
<evidence type="ECO:0000256" key="1">
    <source>
        <dbReference type="SAM" id="Phobius"/>
    </source>
</evidence>
<comment type="caution">
    <text evidence="2">The sequence shown here is derived from an EMBL/GenBank/DDBJ whole genome shotgun (WGS) entry which is preliminary data.</text>
</comment>
<reference evidence="2 3" key="1">
    <citation type="journal article" date="2021" name="Int. J. Syst. Evol. Microbiol.">
        <title>Amazonocrinis nigriterrae gen. nov., sp. nov., Atlanticothrix silvestris gen. nov., sp. nov. and Dendronalium phyllosphericum gen. nov., sp. nov., nostocacean cyanobacteria from Brazilian environments.</title>
        <authorList>
            <person name="Alvarenga D.O."/>
            <person name="Andreote A.P.D."/>
            <person name="Branco L.H.Z."/>
            <person name="Delbaje E."/>
            <person name="Cruz R.B."/>
            <person name="Varani A.M."/>
            <person name="Fiore M.F."/>
        </authorList>
    </citation>
    <scope>NUCLEOTIDE SEQUENCE [LARGE SCALE GENOMIC DNA]</scope>
    <source>
        <strain evidence="2 3">CENA357</strain>
    </source>
</reference>
<keyword evidence="3" id="KW-1185">Reference proteome</keyword>
<dbReference type="Proteomes" id="UP000599391">
    <property type="component" value="Unassembled WGS sequence"/>
</dbReference>
<organism evidence="2 3">
    <name type="scientific">Atlanticothrix silvestris CENA357</name>
    <dbReference type="NCBI Taxonomy" id="1725252"/>
    <lineage>
        <taxon>Bacteria</taxon>
        <taxon>Bacillati</taxon>
        <taxon>Cyanobacteriota</taxon>
        <taxon>Cyanophyceae</taxon>
        <taxon>Nostocales</taxon>
        <taxon>Nodulariaceae</taxon>
        <taxon>Atlanticothrix</taxon>
        <taxon>Atlanticothrix silvestris</taxon>
    </lineage>
</organism>
<evidence type="ECO:0000313" key="2">
    <source>
        <dbReference type="EMBL" id="MBH8552022.1"/>
    </source>
</evidence>
<gene>
    <name evidence="2" type="ORF">I8751_06460</name>
</gene>
<evidence type="ECO:0000313" key="3">
    <source>
        <dbReference type="Proteomes" id="UP000599391"/>
    </source>
</evidence>
<dbReference type="RefSeq" id="WP_214438341.1">
    <property type="nucleotide sequence ID" value="NZ_JAECZB010000009.1"/>
</dbReference>
<keyword evidence="1" id="KW-1133">Transmembrane helix</keyword>
<sequence length="221" mass="24896">MEKKLESKPDNINQQLQLRWIFVGVVGVVFALILLWTWRQQPNKEQATKQCIYTSEFANKATSLASNLVKNDTSISAATIEQLKYDICENLIIKYEYSSTLNWFWNLLMLFSSVGATLALAVADDTKTRALLGCLATSLVSIRSVIPVAQWSTFHRSLAEEGRSLLIRLKYSVKEPNDFQEIVKAYEKAVLRASTDQPNVNLVFDSTGKSTEGLNNNLEPK</sequence>
<dbReference type="EMBL" id="JAECZB010000009">
    <property type="protein sequence ID" value="MBH8552022.1"/>
    <property type="molecule type" value="Genomic_DNA"/>
</dbReference>